<comment type="caution">
    <text evidence="3">The sequence shown here is derived from an EMBL/GenBank/DDBJ whole genome shotgun (WGS) entry which is preliminary data.</text>
</comment>
<accession>A0AAD5DTG3</accession>
<dbReference type="AlphaFoldDB" id="A0AAD5DTG3"/>
<evidence type="ECO:0000313" key="4">
    <source>
        <dbReference type="Proteomes" id="UP001205105"/>
    </source>
</evidence>
<dbReference type="Gene3D" id="3.10.450.50">
    <property type="match status" value="1"/>
</dbReference>
<dbReference type="Pfam" id="PF12680">
    <property type="entry name" value="SnoaL_2"/>
    <property type="match status" value="1"/>
</dbReference>
<feature type="domain" description="SnoaL-like" evidence="2">
    <location>
        <begin position="67"/>
        <end position="180"/>
    </location>
</feature>
<dbReference type="Proteomes" id="UP001205105">
    <property type="component" value="Unassembled WGS sequence"/>
</dbReference>
<organism evidence="3 4">
    <name type="scientific">Chlorella ohadii</name>
    <dbReference type="NCBI Taxonomy" id="2649997"/>
    <lineage>
        <taxon>Eukaryota</taxon>
        <taxon>Viridiplantae</taxon>
        <taxon>Chlorophyta</taxon>
        <taxon>core chlorophytes</taxon>
        <taxon>Trebouxiophyceae</taxon>
        <taxon>Chlorellales</taxon>
        <taxon>Chlorellaceae</taxon>
        <taxon>Chlorella clade</taxon>
        <taxon>Chlorella</taxon>
    </lineage>
</organism>
<feature type="compositionally biased region" description="Low complexity" evidence="1">
    <location>
        <begin position="32"/>
        <end position="46"/>
    </location>
</feature>
<proteinExistence type="predicted"/>
<feature type="region of interest" description="Disordered" evidence="1">
    <location>
        <begin position="1"/>
        <end position="46"/>
    </location>
</feature>
<evidence type="ECO:0000313" key="3">
    <source>
        <dbReference type="EMBL" id="KAI7842861.1"/>
    </source>
</evidence>
<keyword evidence="4" id="KW-1185">Reference proteome</keyword>
<name>A0AAD5DTG3_9CHLO</name>
<dbReference type="EMBL" id="JADXDR010000047">
    <property type="protein sequence ID" value="KAI7842861.1"/>
    <property type="molecule type" value="Genomic_DNA"/>
</dbReference>
<dbReference type="InterPro" id="IPR037401">
    <property type="entry name" value="SnoaL-like"/>
</dbReference>
<gene>
    <name evidence="3" type="ORF">COHA_003479</name>
</gene>
<dbReference type="InterPro" id="IPR032710">
    <property type="entry name" value="NTF2-like_dom_sf"/>
</dbReference>
<dbReference type="SUPFAM" id="SSF54427">
    <property type="entry name" value="NTF2-like"/>
    <property type="match status" value="1"/>
</dbReference>
<evidence type="ECO:0000256" key="1">
    <source>
        <dbReference type="SAM" id="MobiDB-lite"/>
    </source>
</evidence>
<sequence length="202" mass="22630">MAPARATVAPHARKPAFSCGQPGWQHSRQLRRPSFSSGSSGSSGARRAGALRTCAFMHKDEQLQRTVDKYVAAINAHDIAALCAVLAPKVVWSDRVWSRDDLLGHKKIESVHQKLFEAYPDYHMHIEDVLARGDANTVAVHFTATGTNTGVWRGSEPSGKRTIFSGVTLFIFDSESDDQIKQVITYRQPTERERHFYLKHEE</sequence>
<reference evidence="3" key="1">
    <citation type="submission" date="2020-11" db="EMBL/GenBank/DDBJ databases">
        <title>Chlorella ohadii genome sequencing and assembly.</title>
        <authorList>
            <person name="Murik O."/>
            <person name="Treves H."/>
            <person name="Kedem I."/>
            <person name="Shotland Y."/>
            <person name="Kaplan A."/>
        </authorList>
    </citation>
    <scope>NUCLEOTIDE SEQUENCE</scope>
    <source>
        <strain evidence="3">1</strain>
    </source>
</reference>
<protein>
    <recommendedName>
        <fullName evidence="2">SnoaL-like domain-containing protein</fullName>
    </recommendedName>
</protein>
<evidence type="ECO:0000259" key="2">
    <source>
        <dbReference type="Pfam" id="PF12680"/>
    </source>
</evidence>